<dbReference type="PANTHER" id="PTHR43409">
    <property type="entry name" value="ANAEROBIC MAGNESIUM-PROTOPORPHYRIN IX MONOMETHYL ESTER CYCLASE-RELATED"/>
    <property type="match status" value="1"/>
</dbReference>
<proteinExistence type="predicted"/>
<name>A0ABY6HVS1_9ARCH</name>
<dbReference type="Gene3D" id="3.20.20.70">
    <property type="entry name" value="Aldolase class I"/>
    <property type="match status" value="1"/>
</dbReference>
<accession>A0ABY6HVS1</accession>
<dbReference type="EMBL" id="CP104013">
    <property type="protein sequence ID" value="UYP47496.1"/>
    <property type="molecule type" value="Genomic_DNA"/>
</dbReference>
<dbReference type="PROSITE" id="PS51918">
    <property type="entry name" value="RADICAL_SAM"/>
    <property type="match status" value="1"/>
</dbReference>
<feature type="domain" description="Radical SAM core" evidence="6">
    <location>
        <begin position="17"/>
        <end position="252"/>
    </location>
</feature>
<dbReference type="InterPro" id="IPR007197">
    <property type="entry name" value="rSAM"/>
</dbReference>
<keyword evidence="5" id="KW-0411">Iron-sulfur</keyword>
<keyword evidence="2" id="KW-0949">S-adenosyl-L-methionine</keyword>
<dbReference type="InterPro" id="IPR013785">
    <property type="entry name" value="Aldolase_TIM"/>
</dbReference>
<dbReference type="SMART" id="SM00729">
    <property type="entry name" value="Elp3"/>
    <property type="match status" value="1"/>
</dbReference>
<keyword evidence="4" id="KW-0408">Iron</keyword>
<dbReference type="Proteomes" id="UP001208689">
    <property type="component" value="Chromosome"/>
</dbReference>
<evidence type="ECO:0000256" key="3">
    <source>
        <dbReference type="ARBA" id="ARBA00022723"/>
    </source>
</evidence>
<dbReference type="InterPro" id="IPR006638">
    <property type="entry name" value="Elp3/MiaA/NifB-like_rSAM"/>
</dbReference>
<dbReference type="SFLD" id="SFLDG01095">
    <property type="entry name" value="Uncharacterised_Radical_SAM_Su"/>
    <property type="match status" value="1"/>
</dbReference>
<protein>
    <recommendedName>
        <fullName evidence="6">Radical SAM core domain-containing protein</fullName>
    </recommendedName>
</protein>
<evidence type="ECO:0000256" key="4">
    <source>
        <dbReference type="ARBA" id="ARBA00023004"/>
    </source>
</evidence>
<keyword evidence="3" id="KW-0479">Metal-binding</keyword>
<dbReference type="InterPro" id="IPR058240">
    <property type="entry name" value="rSAM_sf"/>
</dbReference>
<dbReference type="SUPFAM" id="SSF102114">
    <property type="entry name" value="Radical SAM enzymes"/>
    <property type="match status" value="1"/>
</dbReference>
<dbReference type="SFLD" id="SFLDG01082">
    <property type="entry name" value="B12-binding_domain_containing"/>
    <property type="match status" value="1"/>
</dbReference>
<gene>
    <name evidence="7" type="ORF">NEF87_003781</name>
</gene>
<evidence type="ECO:0000313" key="7">
    <source>
        <dbReference type="EMBL" id="UYP47496.1"/>
    </source>
</evidence>
<evidence type="ECO:0000256" key="2">
    <source>
        <dbReference type="ARBA" id="ARBA00022691"/>
    </source>
</evidence>
<keyword evidence="8" id="KW-1185">Reference proteome</keyword>
<organism evidence="7 8">
    <name type="scientific">Candidatus Lokiarchaeum ossiferum</name>
    <dbReference type="NCBI Taxonomy" id="2951803"/>
    <lineage>
        <taxon>Archaea</taxon>
        <taxon>Promethearchaeati</taxon>
        <taxon>Promethearchaeota</taxon>
        <taxon>Promethearchaeia</taxon>
        <taxon>Promethearchaeales</taxon>
        <taxon>Promethearchaeaceae</taxon>
        <taxon>Candidatus Lokiarchaeum</taxon>
    </lineage>
</organism>
<evidence type="ECO:0000256" key="1">
    <source>
        <dbReference type="ARBA" id="ARBA00001966"/>
    </source>
</evidence>
<sequence>MTPPELFYSEPVYRPPSEGKKSLLLTATIGCSFKCTYCYPYKDKKFAIRDVFDIKKDIETAKILYKNQIERIFLLDGNAFVMKPADLIEISEYGYKIHPNLQRISAYAHAKDINRKSDEDLRKIAQSGLNMVYVGIETGDDILLDRIKKRTNAEELAKAAQKCHRAGIVFSGTIILGLAGSNEQESRRHAIKTAELINHMNPLSPTTWYISALTLMIPPGTPIEQEVLSHKLHPMSSFQILEELRMIIENISDDLNGCIFRANHASNYLPLKGILSKDKQKLLTTIDQGIKNPQSLKPEYFRGL</sequence>
<evidence type="ECO:0000259" key="6">
    <source>
        <dbReference type="PROSITE" id="PS51918"/>
    </source>
</evidence>
<dbReference type="PANTHER" id="PTHR43409:SF4">
    <property type="entry name" value="RADICAL SAM SUPERFAMILY PROTEIN"/>
    <property type="match status" value="1"/>
</dbReference>
<dbReference type="CDD" id="cd01335">
    <property type="entry name" value="Radical_SAM"/>
    <property type="match status" value="1"/>
</dbReference>
<dbReference type="InterPro" id="IPR051198">
    <property type="entry name" value="BchE-like"/>
</dbReference>
<comment type="cofactor">
    <cofactor evidence="1">
        <name>[4Fe-4S] cluster</name>
        <dbReference type="ChEBI" id="CHEBI:49883"/>
    </cofactor>
</comment>
<evidence type="ECO:0000313" key="8">
    <source>
        <dbReference type="Proteomes" id="UP001208689"/>
    </source>
</evidence>
<reference evidence="7" key="1">
    <citation type="submission" date="2022-09" db="EMBL/GenBank/DDBJ databases">
        <title>Actin cytoskeleton and complex cell architecture in an #Asgard archaeon.</title>
        <authorList>
            <person name="Ponce Toledo R.I."/>
            <person name="Schleper C."/>
            <person name="Rodrigues Oliveira T."/>
            <person name="Wollweber F."/>
            <person name="Xu J."/>
            <person name="Rittmann S."/>
            <person name="Klingl A."/>
            <person name="Pilhofer M."/>
        </authorList>
    </citation>
    <scope>NUCLEOTIDE SEQUENCE</scope>
    <source>
        <strain evidence="7">B-35</strain>
    </source>
</reference>
<dbReference type="SFLD" id="SFLDS00029">
    <property type="entry name" value="Radical_SAM"/>
    <property type="match status" value="1"/>
</dbReference>
<dbReference type="Pfam" id="PF04055">
    <property type="entry name" value="Radical_SAM"/>
    <property type="match status" value="1"/>
</dbReference>
<evidence type="ECO:0000256" key="5">
    <source>
        <dbReference type="ARBA" id="ARBA00023014"/>
    </source>
</evidence>